<dbReference type="AlphaFoldDB" id="A0A2P2PYC5"/>
<accession>A0A2P2PYC5</accession>
<proteinExistence type="predicted"/>
<organism evidence="1">
    <name type="scientific">Rhizophora mucronata</name>
    <name type="common">Asiatic mangrove</name>
    <dbReference type="NCBI Taxonomy" id="61149"/>
    <lineage>
        <taxon>Eukaryota</taxon>
        <taxon>Viridiplantae</taxon>
        <taxon>Streptophyta</taxon>
        <taxon>Embryophyta</taxon>
        <taxon>Tracheophyta</taxon>
        <taxon>Spermatophyta</taxon>
        <taxon>Magnoliopsida</taxon>
        <taxon>eudicotyledons</taxon>
        <taxon>Gunneridae</taxon>
        <taxon>Pentapetalae</taxon>
        <taxon>rosids</taxon>
        <taxon>fabids</taxon>
        <taxon>Malpighiales</taxon>
        <taxon>Rhizophoraceae</taxon>
        <taxon>Rhizophora</taxon>
    </lineage>
</organism>
<name>A0A2P2PYC5_RHIMU</name>
<sequence>MNLRCNASVKHHNWLKIKSATNFAA</sequence>
<protein>
    <submittedName>
        <fullName evidence="1">Uncharacterized protein</fullName>
    </submittedName>
</protein>
<reference evidence="1" key="1">
    <citation type="submission" date="2018-02" db="EMBL/GenBank/DDBJ databases">
        <title>Rhizophora mucronata_Transcriptome.</title>
        <authorList>
            <person name="Meera S.P."/>
            <person name="Sreeshan A."/>
            <person name="Augustine A."/>
        </authorList>
    </citation>
    <scope>NUCLEOTIDE SEQUENCE</scope>
    <source>
        <tissue evidence="1">Leaf</tissue>
    </source>
</reference>
<evidence type="ECO:0000313" key="1">
    <source>
        <dbReference type="EMBL" id="MBX59690.1"/>
    </source>
</evidence>
<dbReference type="EMBL" id="GGEC01079206">
    <property type="protein sequence ID" value="MBX59690.1"/>
    <property type="molecule type" value="Transcribed_RNA"/>
</dbReference>